<dbReference type="AlphaFoldDB" id="A0A226WRP2"/>
<sequence>MSEHDNWPVNDLHGLAQRLPGLDPDAYYDEQRQRAYEAALVRCPALARLLGLPDACGVGKRACAASATNVNNVNNVPHGG</sequence>
<reference evidence="2" key="1">
    <citation type="submission" date="2017-01" db="EMBL/GenBank/DDBJ databases">
        <title>Genome Analysis of Deinococcus marmoris KOPRI26562.</title>
        <authorList>
            <person name="Kim J.H."/>
            <person name="Oh H.-M."/>
        </authorList>
    </citation>
    <scope>NUCLEOTIDE SEQUENCE [LARGE SCALE GENOMIC DNA]</scope>
    <source>
        <strain evidence="2">PAMC 26633</strain>
    </source>
</reference>
<organism evidence="1 2">
    <name type="scientific">Caballeronia sordidicola</name>
    <name type="common">Burkholderia sordidicola</name>
    <dbReference type="NCBI Taxonomy" id="196367"/>
    <lineage>
        <taxon>Bacteria</taxon>
        <taxon>Pseudomonadati</taxon>
        <taxon>Pseudomonadota</taxon>
        <taxon>Betaproteobacteria</taxon>
        <taxon>Burkholderiales</taxon>
        <taxon>Burkholderiaceae</taxon>
        <taxon>Caballeronia</taxon>
    </lineage>
</organism>
<gene>
    <name evidence="1" type="ORF">BSU04_35510</name>
</gene>
<proteinExistence type="predicted"/>
<dbReference type="RefSeq" id="WP_179258529.1">
    <property type="nucleotide sequence ID" value="NZ_MTHB01000246.1"/>
</dbReference>
<evidence type="ECO:0000313" key="1">
    <source>
        <dbReference type="EMBL" id="OXC73500.1"/>
    </source>
</evidence>
<comment type="caution">
    <text evidence="1">The sequence shown here is derived from an EMBL/GenBank/DDBJ whole genome shotgun (WGS) entry which is preliminary data.</text>
</comment>
<dbReference type="Proteomes" id="UP000214720">
    <property type="component" value="Unassembled WGS sequence"/>
</dbReference>
<dbReference type="EMBL" id="MTHB01000246">
    <property type="protein sequence ID" value="OXC73500.1"/>
    <property type="molecule type" value="Genomic_DNA"/>
</dbReference>
<name>A0A226WRP2_CABSO</name>
<protein>
    <submittedName>
        <fullName evidence="1">Uncharacterized protein</fullName>
    </submittedName>
</protein>
<accession>A0A226WRP2</accession>
<evidence type="ECO:0000313" key="2">
    <source>
        <dbReference type="Proteomes" id="UP000214720"/>
    </source>
</evidence>